<accession>A0ABS8STZ7</accession>
<gene>
    <name evidence="1" type="ORF">HAX54_047269</name>
</gene>
<dbReference type="Proteomes" id="UP000823775">
    <property type="component" value="Unassembled WGS sequence"/>
</dbReference>
<comment type="caution">
    <text evidence="1">The sequence shown here is derived from an EMBL/GenBank/DDBJ whole genome shotgun (WGS) entry which is preliminary data.</text>
</comment>
<evidence type="ECO:0000313" key="2">
    <source>
        <dbReference type="Proteomes" id="UP000823775"/>
    </source>
</evidence>
<dbReference type="PANTHER" id="PTHR21551">
    <property type="entry name" value="TOPOISOMERASE II-ASSOCIATED PROTEIN PAT1"/>
    <property type="match status" value="1"/>
</dbReference>
<reference evidence="1 2" key="1">
    <citation type="journal article" date="2021" name="BMC Genomics">
        <title>Datura genome reveals duplications of psychoactive alkaloid biosynthetic genes and high mutation rate following tissue culture.</title>
        <authorList>
            <person name="Rajewski A."/>
            <person name="Carter-House D."/>
            <person name="Stajich J."/>
            <person name="Litt A."/>
        </authorList>
    </citation>
    <scope>NUCLEOTIDE SEQUENCE [LARGE SCALE GENOMIC DNA]</scope>
    <source>
        <strain evidence="1">AR-01</strain>
    </source>
</reference>
<evidence type="ECO:0000313" key="1">
    <source>
        <dbReference type="EMBL" id="MCD7461852.1"/>
    </source>
</evidence>
<sequence>MDLNSLSACLAAVVCSSEQPPLRPLGSPAGDGASIILKSVLERATHLLTDSQAANSFSMPNPALWQASFDAFFGLLTKYCLSKYDSIMQSILAQSQPDAEMIGSEAARAVGREMPVELLRASLPHTNEHQRKLLLNFAQRSMPVTGFNAHGGSSGHINPESVSSRTCSASASVQKNIEGWKQGARAVKFGATTPISTYLLGADCCSLCACIHMSGLSG</sequence>
<dbReference type="PANTHER" id="PTHR21551:SF24">
    <property type="entry name" value="PROTEIN PAT1 HOMOLOG 2"/>
    <property type="match status" value="1"/>
</dbReference>
<protein>
    <submittedName>
        <fullName evidence="1">Uncharacterized protein</fullName>
    </submittedName>
</protein>
<proteinExistence type="predicted"/>
<name>A0ABS8STZ7_DATST</name>
<organism evidence="1 2">
    <name type="scientific">Datura stramonium</name>
    <name type="common">Jimsonweed</name>
    <name type="synonym">Common thornapple</name>
    <dbReference type="NCBI Taxonomy" id="4076"/>
    <lineage>
        <taxon>Eukaryota</taxon>
        <taxon>Viridiplantae</taxon>
        <taxon>Streptophyta</taxon>
        <taxon>Embryophyta</taxon>
        <taxon>Tracheophyta</taxon>
        <taxon>Spermatophyta</taxon>
        <taxon>Magnoliopsida</taxon>
        <taxon>eudicotyledons</taxon>
        <taxon>Gunneridae</taxon>
        <taxon>Pentapetalae</taxon>
        <taxon>asterids</taxon>
        <taxon>lamiids</taxon>
        <taxon>Solanales</taxon>
        <taxon>Solanaceae</taxon>
        <taxon>Solanoideae</taxon>
        <taxon>Datureae</taxon>
        <taxon>Datura</taxon>
    </lineage>
</organism>
<dbReference type="InterPro" id="IPR039900">
    <property type="entry name" value="Pat1-like"/>
</dbReference>
<dbReference type="EMBL" id="JACEIK010000760">
    <property type="protein sequence ID" value="MCD7461852.1"/>
    <property type="molecule type" value="Genomic_DNA"/>
</dbReference>
<keyword evidence="2" id="KW-1185">Reference proteome</keyword>